<dbReference type="InterPro" id="IPR027291">
    <property type="entry name" value="Glyco_hydro_38_N_sf"/>
</dbReference>
<feature type="non-terminal residue" evidence="1">
    <location>
        <position position="74"/>
    </location>
</feature>
<dbReference type="SUPFAM" id="SSF88713">
    <property type="entry name" value="Glycoside hydrolase/deacetylase"/>
    <property type="match status" value="1"/>
</dbReference>
<dbReference type="InterPro" id="IPR011330">
    <property type="entry name" value="Glyco_hydro/deAcase_b/a-brl"/>
</dbReference>
<dbReference type="PANTHER" id="PTHR41695:SF1">
    <property type="entry name" value="1,4-ALPHA-GLUCAN BRANCHING ENZYME TK1436"/>
    <property type="match status" value="1"/>
</dbReference>
<dbReference type="EC" id="2.4.1.18" evidence="1"/>
<dbReference type="InterPro" id="IPR040042">
    <property type="entry name" value="Branching_enz_MT3115-like"/>
</dbReference>
<accession>A0A6J4KG38</accession>
<proteinExistence type="predicted"/>
<keyword evidence="1" id="KW-0328">Glycosyltransferase</keyword>
<sequence length="74" mass="7773">MSARPGGPGALAIVLHTHMPYVEGFGTWPFGEEWLWEAVATSYVPLLDALDAAPGRVTLSVTPVLADQLEAPGA</sequence>
<dbReference type="GO" id="GO:0003844">
    <property type="term" value="F:1,4-alpha-glucan branching enzyme activity"/>
    <property type="evidence" value="ECO:0007669"/>
    <property type="project" value="UniProtKB-EC"/>
</dbReference>
<dbReference type="EMBL" id="CADCTU010000214">
    <property type="protein sequence ID" value="CAA9302900.1"/>
    <property type="molecule type" value="Genomic_DNA"/>
</dbReference>
<dbReference type="Gene3D" id="3.20.110.10">
    <property type="entry name" value="Glycoside hydrolase 38, N terminal domain"/>
    <property type="match status" value="1"/>
</dbReference>
<evidence type="ECO:0000313" key="1">
    <source>
        <dbReference type="EMBL" id="CAA9302900.1"/>
    </source>
</evidence>
<dbReference type="AlphaFoldDB" id="A0A6J4KG38"/>
<name>A0A6J4KG38_9BACT</name>
<keyword evidence="1" id="KW-0808">Transferase</keyword>
<dbReference type="GO" id="GO:0005576">
    <property type="term" value="C:extracellular region"/>
    <property type="evidence" value="ECO:0007669"/>
    <property type="project" value="TreeGrafter"/>
</dbReference>
<protein>
    <submittedName>
        <fullName evidence="1">Glycogen branching enzyme, GH-57-type, archaeal</fullName>
        <ecNumber evidence="1">2.4.1.18</ecNumber>
    </submittedName>
</protein>
<gene>
    <name evidence="1" type="ORF">AVDCRST_MAG11-958</name>
</gene>
<reference evidence="1" key="1">
    <citation type="submission" date="2020-02" db="EMBL/GenBank/DDBJ databases">
        <authorList>
            <person name="Meier V. D."/>
        </authorList>
    </citation>
    <scope>NUCLEOTIDE SEQUENCE</scope>
    <source>
        <strain evidence="1">AVDCRST_MAG11</strain>
    </source>
</reference>
<dbReference type="PANTHER" id="PTHR41695">
    <property type="entry name" value="1,4-ALPHA-GLUCAN BRANCHING ENZYME RV3031-RELATED"/>
    <property type="match status" value="1"/>
</dbReference>
<organism evidence="1">
    <name type="scientific">uncultured Gemmatimonadaceae bacterium</name>
    <dbReference type="NCBI Taxonomy" id="246130"/>
    <lineage>
        <taxon>Bacteria</taxon>
        <taxon>Pseudomonadati</taxon>
        <taxon>Gemmatimonadota</taxon>
        <taxon>Gemmatimonadia</taxon>
        <taxon>Gemmatimonadales</taxon>
        <taxon>Gemmatimonadaceae</taxon>
        <taxon>environmental samples</taxon>
    </lineage>
</organism>
<dbReference type="GO" id="GO:0030979">
    <property type="term" value="P:alpha-glucan biosynthetic process"/>
    <property type="evidence" value="ECO:0007669"/>
    <property type="project" value="InterPro"/>
</dbReference>